<dbReference type="AlphaFoldDB" id="A0A0T6LZH3"/>
<feature type="domain" description="HTH luxR-type" evidence="1">
    <location>
        <begin position="262"/>
        <end position="319"/>
    </location>
</feature>
<dbReference type="SMART" id="SM00421">
    <property type="entry name" value="HTH_LUXR"/>
    <property type="match status" value="1"/>
</dbReference>
<protein>
    <recommendedName>
        <fullName evidence="1">HTH luxR-type domain-containing protein</fullName>
    </recommendedName>
</protein>
<dbReference type="EMBL" id="LLZU01000001">
    <property type="protein sequence ID" value="KRV51369.1"/>
    <property type="molecule type" value="Genomic_DNA"/>
</dbReference>
<dbReference type="InterPro" id="IPR000792">
    <property type="entry name" value="Tscrpt_reg_LuxR_C"/>
</dbReference>
<evidence type="ECO:0000313" key="2">
    <source>
        <dbReference type="EMBL" id="KRV51369.1"/>
    </source>
</evidence>
<reference evidence="2 3" key="1">
    <citation type="submission" date="2015-10" db="EMBL/GenBank/DDBJ databases">
        <title>Draft genome sequence of pyrrolomycin-producing Streptomyces vitaminophilus.</title>
        <authorList>
            <person name="Graham D.E."/>
            <person name="Mahan K.M."/>
            <person name="Klingeman D.M."/>
            <person name="Hettich R.L."/>
            <person name="Parry R.J."/>
        </authorList>
    </citation>
    <scope>NUCLEOTIDE SEQUENCE [LARGE SCALE GENOMIC DNA]</scope>
    <source>
        <strain evidence="2 3">ATCC 31673</strain>
    </source>
</reference>
<dbReference type="STRING" id="76728.AQ490_00975"/>
<dbReference type="RefSeq" id="WP_018383157.1">
    <property type="nucleotide sequence ID" value="NZ_LLZU01000001.1"/>
</dbReference>
<dbReference type="SUPFAM" id="SSF46894">
    <property type="entry name" value="C-terminal effector domain of the bipartite response regulators"/>
    <property type="match status" value="1"/>
</dbReference>
<comment type="caution">
    <text evidence="2">The sequence shown here is derived from an EMBL/GenBank/DDBJ whole genome shotgun (WGS) entry which is preliminary data.</text>
</comment>
<proteinExistence type="predicted"/>
<dbReference type="InterPro" id="IPR002831">
    <property type="entry name" value="Tscrpt_reg_TrmB_N"/>
</dbReference>
<dbReference type="PANTHER" id="PTHR34293">
    <property type="entry name" value="HTH-TYPE TRANSCRIPTIONAL REGULATOR TRMBL2"/>
    <property type="match status" value="1"/>
</dbReference>
<dbReference type="Gene3D" id="1.10.10.10">
    <property type="entry name" value="Winged helix-like DNA-binding domain superfamily/Winged helix DNA-binding domain"/>
    <property type="match status" value="2"/>
</dbReference>
<dbReference type="InterPro" id="IPR036388">
    <property type="entry name" value="WH-like_DNA-bd_sf"/>
</dbReference>
<organism evidence="2 3">
    <name type="scientific">Wenjunlia vitaminophila</name>
    <name type="common">Streptomyces vitaminophilus</name>
    <dbReference type="NCBI Taxonomy" id="76728"/>
    <lineage>
        <taxon>Bacteria</taxon>
        <taxon>Bacillati</taxon>
        <taxon>Actinomycetota</taxon>
        <taxon>Actinomycetes</taxon>
        <taxon>Kitasatosporales</taxon>
        <taxon>Streptomycetaceae</taxon>
        <taxon>Wenjunlia</taxon>
    </lineage>
</organism>
<dbReference type="eggNOG" id="COG2197">
    <property type="taxonomic scope" value="Bacteria"/>
</dbReference>
<dbReference type="SUPFAM" id="SSF46785">
    <property type="entry name" value="Winged helix' DNA-binding domain"/>
    <property type="match status" value="1"/>
</dbReference>
<dbReference type="Pfam" id="PF01978">
    <property type="entry name" value="TrmB"/>
    <property type="match status" value="1"/>
</dbReference>
<dbReference type="OrthoDB" id="4266042at2"/>
<sequence>MGDEGTTGEGGLSSVGVSAFDERVYRALVGGRSATPAELGAQLDVSPDRVDRALARLRAQGLASRLAGRLRRYTAVEPEAAIETLVRQRTAQLEAVRGTAAELAAAFHAMRHRNGAGGAVEVLVGPQSLGRWFVRLQHQAREEMLVLDRPPYALAPDNPVEPVSLAQGVHWRGVYSPEALQMPGSLEEIERLATCGEEARVLPGLSMKMAIADRKVALLPLSLDLETAHCALVRESTLLDGLVDLFEAYWARAVPIGNQSPAPELAEEDRTLVTLLASGLTDAAIARRLGVSLRTMRRRTRRIFDELSATNRFQAGLQAARRGWL</sequence>
<dbReference type="GO" id="GO:0003677">
    <property type="term" value="F:DNA binding"/>
    <property type="evidence" value="ECO:0007669"/>
    <property type="project" value="InterPro"/>
</dbReference>
<dbReference type="InterPro" id="IPR016032">
    <property type="entry name" value="Sig_transdc_resp-reg_C-effctor"/>
</dbReference>
<dbReference type="InterPro" id="IPR036390">
    <property type="entry name" value="WH_DNA-bd_sf"/>
</dbReference>
<dbReference type="PANTHER" id="PTHR34293:SF1">
    <property type="entry name" value="HTH-TYPE TRANSCRIPTIONAL REGULATOR TRMBL2"/>
    <property type="match status" value="1"/>
</dbReference>
<accession>A0A0T6LZH3</accession>
<name>A0A0T6LZH3_WENVI</name>
<dbReference type="InterPro" id="IPR051797">
    <property type="entry name" value="TrmB-like"/>
</dbReference>
<evidence type="ECO:0000313" key="3">
    <source>
        <dbReference type="Proteomes" id="UP000050867"/>
    </source>
</evidence>
<dbReference type="GO" id="GO:0006355">
    <property type="term" value="P:regulation of DNA-templated transcription"/>
    <property type="evidence" value="ECO:0007669"/>
    <property type="project" value="InterPro"/>
</dbReference>
<keyword evidence="3" id="KW-1185">Reference proteome</keyword>
<dbReference type="Proteomes" id="UP000050867">
    <property type="component" value="Unassembled WGS sequence"/>
</dbReference>
<gene>
    <name evidence="2" type="ORF">AQ490_00975</name>
</gene>
<evidence type="ECO:0000259" key="1">
    <source>
        <dbReference type="SMART" id="SM00421"/>
    </source>
</evidence>